<evidence type="ECO:0000313" key="4">
    <source>
        <dbReference type="Proteomes" id="UP000050482"/>
    </source>
</evidence>
<evidence type="ECO:0000259" key="2">
    <source>
        <dbReference type="SMART" id="SM00858"/>
    </source>
</evidence>
<dbReference type="SMART" id="SM00858">
    <property type="entry name" value="SAF"/>
    <property type="match status" value="1"/>
</dbReference>
<dbReference type="RefSeq" id="WP_054970231.1">
    <property type="nucleotide sequence ID" value="NZ_LJCO01000071.1"/>
</dbReference>
<gene>
    <name evidence="3" type="ORF">AN477_16265</name>
</gene>
<organism evidence="3 4">
    <name type="scientific">Alicyclobacillus ferrooxydans</name>
    <dbReference type="NCBI Taxonomy" id="471514"/>
    <lineage>
        <taxon>Bacteria</taxon>
        <taxon>Bacillati</taxon>
        <taxon>Bacillota</taxon>
        <taxon>Bacilli</taxon>
        <taxon>Bacillales</taxon>
        <taxon>Alicyclobacillaceae</taxon>
        <taxon>Alicyclobacillus</taxon>
    </lineage>
</organism>
<dbReference type="AlphaFoldDB" id="A0A0P9CB74"/>
<evidence type="ECO:0000256" key="1">
    <source>
        <dbReference type="SAM" id="MobiDB-lite"/>
    </source>
</evidence>
<dbReference type="Gene3D" id="3.90.1210.10">
    <property type="entry name" value="Antifreeze-like/N-acetylneuraminic acid synthase C-terminal domain"/>
    <property type="match status" value="1"/>
</dbReference>
<reference evidence="3 4" key="1">
    <citation type="submission" date="2015-09" db="EMBL/GenBank/DDBJ databases">
        <title>Draft genome sequence of Alicyclobacillus ferrooxydans DSM 22381.</title>
        <authorList>
            <person name="Hemp J."/>
        </authorList>
    </citation>
    <scope>NUCLEOTIDE SEQUENCE [LARGE SCALE GENOMIC DNA]</scope>
    <source>
        <strain evidence="3 4">TC-34</strain>
    </source>
</reference>
<name>A0A0P9CB74_9BACL</name>
<comment type="caution">
    <text evidence="3">The sequence shown here is derived from an EMBL/GenBank/DDBJ whole genome shotgun (WGS) entry which is preliminary data.</text>
</comment>
<feature type="compositionally biased region" description="Polar residues" evidence="1">
    <location>
        <begin position="184"/>
        <end position="206"/>
    </location>
</feature>
<feature type="region of interest" description="Disordered" evidence="1">
    <location>
        <begin position="184"/>
        <end position="208"/>
    </location>
</feature>
<dbReference type="STRING" id="471514.AN477_16265"/>
<dbReference type="PATRIC" id="fig|471514.4.peg.3521"/>
<dbReference type="Proteomes" id="UP000050482">
    <property type="component" value="Unassembled WGS sequence"/>
</dbReference>
<dbReference type="Pfam" id="PF08666">
    <property type="entry name" value="SAF"/>
    <property type="match status" value="1"/>
</dbReference>
<dbReference type="InterPro" id="IPR013974">
    <property type="entry name" value="SAF"/>
</dbReference>
<dbReference type="CDD" id="cd11614">
    <property type="entry name" value="SAF_CpaB_FlgA_like"/>
    <property type="match status" value="1"/>
</dbReference>
<feature type="domain" description="SAF" evidence="2">
    <location>
        <begin position="33"/>
        <end position="95"/>
    </location>
</feature>
<dbReference type="EMBL" id="LJCO01000071">
    <property type="protein sequence ID" value="KPV42686.1"/>
    <property type="molecule type" value="Genomic_DNA"/>
</dbReference>
<protein>
    <recommendedName>
        <fullName evidence="2">SAF domain-containing protein</fullName>
    </recommendedName>
</protein>
<keyword evidence="4" id="KW-1185">Reference proteome</keyword>
<evidence type="ECO:0000313" key="3">
    <source>
        <dbReference type="EMBL" id="KPV42686.1"/>
    </source>
</evidence>
<proteinExistence type="predicted"/>
<sequence>MWVGNALAGISLVVFVGGAVVYEQYLSPILQDTTVWVAATNIPPNTLLTAHNVKTELVPRRILETGAITNPVFLRNKRSATLLAANQQLTAKDLETNALTPVGNEQIYPIPSSWIYAIGGGIRRGDSVSIYAYPKNNTPGTPSNSFSTSKTTTQTATSSSQSVASVILSHVAVEYVRNGSNQEITNASPNALSSTNPYAQQENGNGTPTTVDLLLTPVQFQQLKTLSLTNQFIFSYPSN</sequence>
<accession>A0A0P9CB74</accession>